<dbReference type="OrthoDB" id="405996at2759"/>
<keyword evidence="8" id="KW-0378">Hydrolase</keyword>
<gene>
    <name evidence="11" type="primary">TDEL0H03050</name>
    <name evidence="11" type="ORF">TDEL_0H03050</name>
</gene>
<dbReference type="PANTHER" id="PTHR11200:SF269">
    <property type="entry name" value="PHOSPHATIDYLINOSITOL 4,5-BISPHOSPHATE 5-PHOSPHATASE INP51"/>
    <property type="match status" value="1"/>
</dbReference>
<dbReference type="InParanoid" id="G8ZZX0"/>
<evidence type="ECO:0000256" key="4">
    <source>
        <dbReference type="ARBA" id="ARBA00013044"/>
    </source>
</evidence>
<protein>
    <recommendedName>
        <fullName evidence="4">phosphoinositide 5-phosphatase</fullName>
        <ecNumber evidence="4">3.1.3.36</ecNumber>
    </recommendedName>
</protein>
<dbReference type="GO" id="GO:0005737">
    <property type="term" value="C:cytoplasm"/>
    <property type="evidence" value="ECO:0007669"/>
    <property type="project" value="UniProtKB-SubCell"/>
</dbReference>
<dbReference type="GeneID" id="11501407"/>
<dbReference type="InterPro" id="IPR002013">
    <property type="entry name" value="SAC_dom"/>
</dbReference>
<dbReference type="Gene3D" id="3.60.10.10">
    <property type="entry name" value="Endonuclease/exonuclease/phosphatase"/>
    <property type="match status" value="1"/>
</dbReference>
<keyword evidence="7" id="KW-0254">Endocytosis</keyword>
<dbReference type="PANTHER" id="PTHR11200">
    <property type="entry name" value="INOSITOL 5-PHOSPHATASE"/>
    <property type="match status" value="1"/>
</dbReference>
<dbReference type="GO" id="GO:0006897">
    <property type="term" value="P:endocytosis"/>
    <property type="evidence" value="ECO:0007669"/>
    <property type="project" value="UniProtKB-KW"/>
</dbReference>
<dbReference type="EMBL" id="HE616749">
    <property type="protein sequence ID" value="CCE94164.1"/>
    <property type="molecule type" value="Genomic_DNA"/>
</dbReference>
<dbReference type="EC" id="3.1.3.36" evidence="4"/>
<evidence type="ECO:0000256" key="7">
    <source>
        <dbReference type="ARBA" id="ARBA00022583"/>
    </source>
</evidence>
<accession>G8ZZX0</accession>
<dbReference type="HOGENOM" id="CLU_003016_2_0_1"/>
<evidence type="ECO:0000256" key="3">
    <source>
        <dbReference type="ARBA" id="ARBA00009678"/>
    </source>
</evidence>
<dbReference type="STRING" id="1076872.G8ZZX0"/>
<evidence type="ECO:0000256" key="9">
    <source>
        <dbReference type="ARBA" id="ARBA00022927"/>
    </source>
</evidence>
<evidence type="ECO:0000313" key="12">
    <source>
        <dbReference type="Proteomes" id="UP000005627"/>
    </source>
</evidence>
<keyword evidence="9" id="KW-0653">Protein transport</keyword>
<sequence>MRLFIGRNPRSIVISSNGYNLSFQIPSVPGGGQQQSTQQSSKTPVVAIRSITDDELGDLARYVEVKSRIHHGLLGLVSINGDVSVALITGVQKVGFPRWTLQNGQLNPSENVFKVLDVDFHSLDLPIYDHLHFEITEQNYEKLVHEHPCGFLKKLFSDGTFYYSRDFDISNVLKNHGLSHSLDYTIDNQDMNYIWNSSFVSEIINWRSRIPAQEKELIGDEFFTFLIRGFYKTAVVEEADVVSTVTLITRISAESKQQSLELVGIDEQGRVSDFMETEIIVTTENYIFSYTQVSGNVPLFWEVVDGQLLHGRKLKLTKSAEQSQAAFDRHFDNLASKYGMASVVNLVKSRSEAQESMARAYKSCAAAKGVKLTNVELGSGFLSKTPHKLLYMLKQDLYEFGAFAYDKKRGIYIGKQTGVLRVSCYDSVDRTTTVERLVSREVLELTTGELSGVEITSLLIKTHDRLWSENNYWLETTYSKNNKNSSKYRKVYGKLFNSRVKIHDPLHSTISQYLRLRKESYTYERDITIFAGTFNIGGKLPSDDIREWICPEEINNDASFPDIFVIGLEEMVELTPGHILSTDPYVKQYWEKKMLSVLNNAKVDKNYGCVWSSQLGGVLLMLFVCESEYPKVKHVEGDMKKTGFGGMTSNKGAVAVSFKYSATKFCLLVSHLAAGLENVEQRHNDYKTIVKNIRFSRGLRIKDHDVIIWMGDFNYRILMPNDDVRKMIAAGEYAKLLEKDQLNQQMIAGEAFPYYHEMEINFPPTYKFDPGTKTYDTSEKMRIPAWTDRILSRGSSLKQLTYGCAENILFSDHRPVYATFLARVTVLDEQEKAVIAADIYQRIARKLANSSEKDKLALLSDSNLLLDSLEEDGVRNLSTQSQVAALAQNRGGRLPAPSSDFKKWWIGNGKQVKVVLDVDTQNYIINPERDVNPFSEDNGELSLFVPRETT</sequence>
<comment type="subcellular location">
    <subcellularLocation>
        <location evidence="1">Cytoplasm</location>
    </subcellularLocation>
</comment>
<dbReference type="InterPro" id="IPR036691">
    <property type="entry name" value="Endo/exonu/phosph_ase_sf"/>
</dbReference>
<dbReference type="InterPro" id="IPR000300">
    <property type="entry name" value="IPPc"/>
</dbReference>
<evidence type="ECO:0000256" key="2">
    <source>
        <dbReference type="ARBA" id="ARBA00008943"/>
    </source>
</evidence>
<dbReference type="GO" id="GO:0004439">
    <property type="term" value="F:phosphatidylinositol-4,5-bisphosphate 5-phosphatase activity"/>
    <property type="evidence" value="ECO:0007669"/>
    <property type="project" value="UniProtKB-EC"/>
</dbReference>
<evidence type="ECO:0000256" key="5">
    <source>
        <dbReference type="ARBA" id="ARBA00022448"/>
    </source>
</evidence>
<evidence type="ECO:0000256" key="6">
    <source>
        <dbReference type="ARBA" id="ARBA00022490"/>
    </source>
</evidence>
<dbReference type="RefSeq" id="XP_003683375.1">
    <property type="nucleotide sequence ID" value="XM_003683327.1"/>
</dbReference>
<dbReference type="FunCoup" id="G8ZZX0">
    <property type="interactions" value="49"/>
</dbReference>
<comment type="similarity">
    <text evidence="3">In the central section; belongs to the inositol 1,4,5-trisphosphate 5-phosphatase family.</text>
</comment>
<keyword evidence="12" id="KW-1185">Reference proteome</keyword>
<dbReference type="SUPFAM" id="SSF56219">
    <property type="entry name" value="DNase I-like"/>
    <property type="match status" value="1"/>
</dbReference>
<feature type="domain" description="SAC" evidence="10">
    <location>
        <begin position="152"/>
        <end position="480"/>
    </location>
</feature>
<evidence type="ECO:0000256" key="8">
    <source>
        <dbReference type="ARBA" id="ARBA00022801"/>
    </source>
</evidence>
<dbReference type="InterPro" id="IPR046985">
    <property type="entry name" value="IP5"/>
</dbReference>
<dbReference type="SMART" id="SM00128">
    <property type="entry name" value="IPPc"/>
    <property type="match status" value="1"/>
</dbReference>
<dbReference type="GO" id="GO:0015031">
    <property type="term" value="P:protein transport"/>
    <property type="evidence" value="ECO:0007669"/>
    <property type="project" value="UniProtKB-KW"/>
</dbReference>
<dbReference type="Pfam" id="PF22669">
    <property type="entry name" value="Exo_endo_phos2"/>
    <property type="match status" value="1"/>
</dbReference>
<dbReference type="GO" id="GO:0016020">
    <property type="term" value="C:membrane"/>
    <property type="evidence" value="ECO:0007669"/>
    <property type="project" value="EnsemblFungi"/>
</dbReference>
<dbReference type="GO" id="GO:0046856">
    <property type="term" value="P:phosphatidylinositol dephosphorylation"/>
    <property type="evidence" value="ECO:0007669"/>
    <property type="project" value="EnsemblFungi"/>
</dbReference>
<keyword evidence="5" id="KW-0813">Transport</keyword>
<dbReference type="AlphaFoldDB" id="G8ZZX0"/>
<proteinExistence type="inferred from homology"/>
<dbReference type="eggNOG" id="KOG0566">
    <property type="taxonomic scope" value="Eukaryota"/>
</dbReference>
<dbReference type="PROSITE" id="PS50275">
    <property type="entry name" value="SAC"/>
    <property type="match status" value="1"/>
</dbReference>
<organism evidence="11 12">
    <name type="scientific">Torulaspora delbrueckii</name>
    <name type="common">Yeast</name>
    <name type="synonym">Candida colliculosa</name>
    <dbReference type="NCBI Taxonomy" id="4950"/>
    <lineage>
        <taxon>Eukaryota</taxon>
        <taxon>Fungi</taxon>
        <taxon>Dikarya</taxon>
        <taxon>Ascomycota</taxon>
        <taxon>Saccharomycotina</taxon>
        <taxon>Saccharomycetes</taxon>
        <taxon>Saccharomycetales</taxon>
        <taxon>Saccharomycetaceae</taxon>
        <taxon>Torulaspora</taxon>
    </lineage>
</organism>
<dbReference type="Pfam" id="PF02383">
    <property type="entry name" value="Syja_N"/>
    <property type="match status" value="1"/>
</dbReference>
<dbReference type="Proteomes" id="UP000005627">
    <property type="component" value="Chromosome 8"/>
</dbReference>
<evidence type="ECO:0000256" key="1">
    <source>
        <dbReference type="ARBA" id="ARBA00004496"/>
    </source>
</evidence>
<dbReference type="GO" id="GO:0043813">
    <property type="term" value="F:phosphatidylinositol-3,5-bisphosphate 5-phosphatase activity"/>
    <property type="evidence" value="ECO:0007669"/>
    <property type="project" value="TreeGrafter"/>
</dbReference>
<evidence type="ECO:0000313" key="11">
    <source>
        <dbReference type="EMBL" id="CCE94164.1"/>
    </source>
</evidence>
<name>G8ZZX0_TORDE</name>
<dbReference type="KEGG" id="tdl:TDEL_0H03050"/>
<dbReference type="FunFam" id="3.60.10.10:FF:000029">
    <property type="entry name" value="Inositol polyphosphate 5-phosphatase"/>
    <property type="match status" value="1"/>
</dbReference>
<comment type="similarity">
    <text evidence="2">Belongs to the synaptojanin family.</text>
</comment>
<evidence type="ECO:0000259" key="10">
    <source>
        <dbReference type="PROSITE" id="PS50275"/>
    </source>
</evidence>
<reference evidence="11 12" key="1">
    <citation type="journal article" date="2011" name="Proc. Natl. Acad. Sci. U.S.A.">
        <title>Evolutionary erosion of yeast sex chromosomes by mating-type switching accidents.</title>
        <authorList>
            <person name="Gordon J.L."/>
            <person name="Armisen D."/>
            <person name="Proux-Wera E."/>
            <person name="Oheigeartaigh S.S."/>
            <person name="Byrne K.P."/>
            <person name="Wolfe K.H."/>
        </authorList>
    </citation>
    <scope>NUCLEOTIDE SEQUENCE [LARGE SCALE GENOMIC DNA]</scope>
    <source>
        <strain evidence="12">ATCC 10662 / CBS 1146 / NBRC 0425 / NCYC 2629 / NRRL Y-866</strain>
    </source>
</reference>
<keyword evidence="6" id="KW-0963">Cytoplasm</keyword>